<dbReference type="PANTHER" id="PTHR42934:SF1">
    <property type="entry name" value="GLYCOLATE OXIDASE SUBUNIT GLCD"/>
    <property type="match status" value="1"/>
</dbReference>
<protein>
    <submittedName>
        <fullName evidence="6">Glycolate oxidase subunit GlcD</fullName>
    </submittedName>
</protein>
<keyword evidence="7" id="KW-1185">Reference proteome</keyword>
<dbReference type="KEGG" id="ccur:IAR63_16185"/>
<sequence>MLIQDKTQDKKEIDWKPIIKEFIAVLGEKGVVQRKEELITYECDGLTSYRQRPALAVLPRTTEQVAAVVKICNRYSIPFIARGSGTGLSGGALPLENSVLIVTSLMRQILKIDLENQRVIVQPGIINSWVTQAVSGAGFYFAPDPSSQIICSIGGNIAENSGGVHCLKYGVTTNHVLGLKIVLPDGSITDIGGQIPEMPGYDLTGVFVGSEGTLGIATEITLKILKTAESICVLLADFTSVEAAAASVSDIVSAGIIPGGMEMMDNISINAVEDVVATNCYPRDAAAILLVELDGLAVEVSANKQKVTDICLKNGARNITAASDLETRLKLWKGRKAAFAAAGHVSPDYYVQDGVIPRTQLPYVLTEIEALSQKYGYKIANVFHAGDGNLHPLILFDNSIPGELEKVEEVGGEILKLCVKVGGSISGEHGIGADKKCYMPDMFSNIDLETMQWVREVFNPQSLANPGKIFPTPRTCGEGAKASSSVQFSSQLSPHIERF</sequence>
<dbReference type="Proteomes" id="UP000516013">
    <property type="component" value="Chromosome"/>
</dbReference>
<dbReference type="RefSeq" id="WP_187705986.1">
    <property type="nucleotide sequence ID" value="NZ_CP060822.1"/>
</dbReference>
<dbReference type="InterPro" id="IPR016171">
    <property type="entry name" value="Vanillyl_alc_oxidase_C-sub2"/>
</dbReference>
<dbReference type="InterPro" id="IPR051914">
    <property type="entry name" value="FAD-linked_OxidoTrans_Type4"/>
</dbReference>
<dbReference type="InterPro" id="IPR004113">
    <property type="entry name" value="FAD-bd_oxidored_4_C"/>
</dbReference>
<reference evidence="6 7" key="1">
    <citation type="submission" date="2020-08" db="EMBL/GenBank/DDBJ databases">
        <title>Complete genome sequence of Raphidiopsis curvispora isolated from drinking water reservoir in South Korea.</title>
        <authorList>
            <person name="Jeong J."/>
        </authorList>
    </citation>
    <scope>NUCLEOTIDE SEQUENCE [LARGE SCALE GENOMIC DNA]</scope>
    <source>
        <strain evidence="6 7">GIHE-G1</strain>
    </source>
</reference>
<name>A0A7H0EZY4_9CYAN</name>
<evidence type="ECO:0000313" key="6">
    <source>
        <dbReference type="EMBL" id="QNP29350.1"/>
    </source>
</evidence>
<accession>A0A7H0EZY4</accession>
<keyword evidence="2" id="KW-0285">Flavoprotein</keyword>
<gene>
    <name evidence="6" type="primary">glcD</name>
    <name evidence="6" type="ORF">IAR63_16185</name>
</gene>
<dbReference type="NCBIfam" id="TIGR00387">
    <property type="entry name" value="glcD"/>
    <property type="match status" value="1"/>
</dbReference>
<evidence type="ECO:0000256" key="2">
    <source>
        <dbReference type="ARBA" id="ARBA00022630"/>
    </source>
</evidence>
<dbReference type="GO" id="GO:0071949">
    <property type="term" value="F:FAD binding"/>
    <property type="evidence" value="ECO:0007669"/>
    <property type="project" value="InterPro"/>
</dbReference>
<keyword evidence="4" id="KW-0560">Oxidoreductase</keyword>
<dbReference type="Gene3D" id="1.10.45.10">
    <property type="entry name" value="Vanillyl-alcohol Oxidase, Chain A, domain 4"/>
    <property type="match status" value="1"/>
</dbReference>
<keyword evidence="3" id="KW-0274">FAD</keyword>
<dbReference type="InterPro" id="IPR006094">
    <property type="entry name" value="Oxid_FAD_bind_N"/>
</dbReference>
<dbReference type="AlphaFoldDB" id="A0A7H0EZY4"/>
<evidence type="ECO:0000259" key="5">
    <source>
        <dbReference type="PROSITE" id="PS51387"/>
    </source>
</evidence>
<dbReference type="Gene3D" id="3.30.465.10">
    <property type="match status" value="1"/>
</dbReference>
<feature type="domain" description="FAD-binding PCMH-type" evidence="5">
    <location>
        <begin position="49"/>
        <end position="227"/>
    </location>
</feature>
<dbReference type="EMBL" id="CP060822">
    <property type="protein sequence ID" value="QNP29350.1"/>
    <property type="molecule type" value="Genomic_DNA"/>
</dbReference>
<evidence type="ECO:0000313" key="7">
    <source>
        <dbReference type="Proteomes" id="UP000516013"/>
    </source>
</evidence>
<evidence type="ECO:0000256" key="3">
    <source>
        <dbReference type="ARBA" id="ARBA00022827"/>
    </source>
</evidence>
<dbReference type="SUPFAM" id="SSF56176">
    <property type="entry name" value="FAD-binding/transporter-associated domain-like"/>
    <property type="match status" value="1"/>
</dbReference>
<dbReference type="InterPro" id="IPR016169">
    <property type="entry name" value="FAD-bd_PCMH_sub2"/>
</dbReference>
<dbReference type="InterPro" id="IPR016164">
    <property type="entry name" value="FAD-linked_Oxase-like_C"/>
</dbReference>
<evidence type="ECO:0000256" key="4">
    <source>
        <dbReference type="ARBA" id="ARBA00023002"/>
    </source>
</evidence>
<evidence type="ECO:0000256" key="1">
    <source>
        <dbReference type="ARBA" id="ARBA00001974"/>
    </source>
</evidence>
<dbReference type="Pfam" id="PF01565">
    <property type="entry name" value="FAD_binding_4"/>
    <property type="match status" value="1"/>
</dbReference>
<dbReference type="InterPro" id="IPR004490">
    <property type="entry name" value="GlcD"/>
</dbReference>
<comment type="cofactor">
    <cofactor evidence="1">
        <name>FAD</name>
        <dbReference type="ChEBI" id="CHEBI:57692"/>
    </cofactor>
</comment>
<dbReference type="SUPFAM" id="SSF55103">
    <property type="entry name" value="FAD-linked oxidases, C-terminal domain"/>
    <property type="match status" value="1"/>
</dbReference>
<dbReference type="PANTHER" id="PTHR42934">
    <property type="entry name" value="GLYCOLATE OXIDASE SUBUNIT GLCD"/>
    <property type="match status" value="1"/>
</dbReference>
<dbReference type="Gene3D" id="3.30.70.2740">
    <property type="match status" value="1"/>
</dbReference>
<dbReference type="GO" id="GO:0003973">
    <property type="term" value="F:(S)-2-hydroxy-acid oxidase activity"/>
    <property type="evidence" value="ECO:0007669"/>
    <property type="project" value="InterPro"/>
</dbReference>
<dbReference type="Pfam" id="PF02913">
    <property type="entry name" value="FAD-oxidase_C"/>
    <property type="match status" value="1"/>
</dbReference>
<proteinExistence type="predicted"/>
<dbReference type="InterPro" id="IPR036318">
    <property type="entry name" value="FAD-bd_PCMH-like_sf"/>
</dbReference>
<dbReference type="GO" id="GO:0009339">
    <property type="term" value="C:glycolate oxidase complex"/>
    <property type="evidence" value="ECO:0007669"/>
    <property type="project" value="InterPro"/>
</dbReference>
<organism evidence="6 7">
    <name type="scientific">Cylindrospermopsis curvispora GIHE-G1</name>
    <dbReference type="NCBI Taxonomy" id="2666332"/>
    <lineage>
        <taxon>Bacteria</taxon>
        <taxon>Bacillati</taxon>
        <taxon>Cyanobacteriota</taxon>
        <taxon>Cyanophyceae</taxon>
        <taxon>Nostocales</taxon>
        <taxon>Aphanizomenonaceae</taxon>
        <taxon>Cylindrospermopsis</taxon>
    </lineage>
</organism>
<dbReference type="PROSITE" id="PS51387">
    <property type="entry name" value="FAD_PCMH"/>
    <property type="match status" value="1"/>
</dbReference>
<dbReference type="InterPro" id="IPR016166">
    <property type="entry name" value="FAD-bd_PCMH"/>
</dbReference>